<dbReference type="GO" id="GO:0031267">
    <property type="term" value="F:small GTPase binding"/>
    <property type="evidence" value="ECO:0007669"/>
    <property type="project" value="TreeGrafter"/>
</dbReference>
<dbReference type="OrthoDB" id="44736at2759"/>
<dbReference type="WBParaSite" id="TTAC_0000482201-mRNA-1">
    <property type="protein sequence ID" value="TTAC_0000482201-mRNA-1"/>
    <property type="gene ID" value="TTAC_0000482201"/>
</dbReference>
<dbReference type="EMBL" id="UYWX01005400">
    <property type="protein sequence ID" value="VDM25691.1"/>
    <property type="molecule type" value="Genomic_DNA"/>
</dbReference>
<reference evidence="2 3" key="2">
    <citation type="submission" date="2018-11" db="EMBL/GenBank/DDBJ databases">
        <authorList>
            <consortium name="Pathogen Informatics"/>
        </authorList>
    </citation>
    <scope>NUCLEOTIDE SEQUENCE [LARGE SCALE GENOMIC DNA]</scope>
</reference>
<reference evidence="4" key="1">
    <citation type="submission" date="2017-02" db="UniProtKB">
        <authorList>
            <consortium name="WormBaseParasite"/>
        </authorList>
    </citation>
    <scope>IDENTIFICATION</scope>
</reference>
<protein>
    <submittedName>
        <fullName evidence="4">Rab-GAP TBC domain-containing protein</fullName>
    </submittedName>
</protein>
<dbReference type="GO" id="GO:0005096">
    <property type="term" value="F:GTPase activator activity"/>
    <property type="evidence" value="ECO:0007669"/>
    <property type="project" value="TreeGrafter"/>
</dbReference>
<organism evidence="4">
    <name type="scientific">Hydatigena taeniaeformis</name>
    <name type="common">Feline tapeworm</name>
    <name type="synonym">Taenia taeniaeformis</name>
    <dbReference type="NCBI Taxonomy" id="6205"/>
    <lineage>
        <taxon>Eukaryota</taxon>
        <taxon>Metazoa</taxon>
        <taxon>Spiralia</taxon>
        <taxon>Lophotrochozoa</taxon>
        <taxon>Platyhelminthes</taxon>
        <taxon>Cestoda</taxon>
        <taxon>Eucestoda</taxon>
        <taxon>Cyclophyllidea</taxon>
        <taxon>Taeniidae</taxon>
        <taxon>Hydatigera</taxon>
    </lineage>
</organism>
<dbReference type="Pfam" id="PF00566">
    <property type="entry name" value="RabGAP-TBC"/>
    <property type="match status" value="1"/>
</dbReference>
<evidence type="ECO:0000313" key="2">
    <source>
        <dbReference type="EMBL" id="VDM25691.1"/>
    </source>
</evidence>
<dbReference type="InterPro" id="IPR050302">
    <property type="entry name" value="Rab_GAP_TBC_domain"/>
</dbReference>
<dbReference type="SUPFAM" id="SSF47923">
    <property type="entry name" value="Ypt/Rab-GAP domain of gyp1p"/>
    <property type="match status" value="1"/>
</dbReference>
<dbReference type="PROSITE" id="PS50086">
    <property type="entry name" value="TBC_RABGAP"/>
    <property type="match status" value="1"/>
</dbReference>
<sequence>MGLYQIFGYNLSSILMGTFEQFDEGIFELDDNHKLDLPIPFSALTPTIRSLDDALKHDLSLSEEEIAQDAGERPIKNVKRSTIIDEFGFKIDRDKEGLPQPLVESVENRRIWMACLEFSYTNRLNDSNEVGEECSSEDSLWSRLLPRISTSPRLTELVRGIEDPQNSGERLKWSGVPNLGSKLSPRNGIPHSMRAQIWPRLTRAYEQQRTSNEGGNGGGKKCPLSYAEVIRHSSSVSPKISRQIEKDLLRTMPNNVCFSSASSIGIPRLRRLLTAIAWVYTDIGYCQGLGAVSHSSRSAIRTFMDFFLSHLNSMIMLSSSFSKA</sequence>
<evidence type="ECO:0000313" key="4">
    <source>
        <dbReference type="WBParaSite" id="TTAC_0000482201-mRNA-1"/>
    </source>
</evidence>
<name>A0A0R3WVN2_HYDTA</name>
<keyword evidence="3" id="KW-1185">Reference proteome</keyword>
<dbReference type="PANTHER" id="PTHR47219">
    <property type="entry name" value="RAB GTPASE-ACTIVATING PROTEIN 1-LIKE"/>
    <property type="match status" value="1"/>
</dbReference>
<dbReference type="AlphaFoldDB" id="A0A0R3WVN2"/>
<dbReference type="STRING" id="6205.A0A0R3WVN2"/>
<dbReference type="Gene3D" id="1.10.8.270">
    <property type="entry name" value="putative rabgap domain of human tbc1 domain family member 14 like domains"/>
    <property type="match status" value="1"/>
</dbReference>
<accession>A0A0R3WVN2</accession>
<dbReference type="InterPro" id="IPR035969">
    <property type="entry name" value="Rab-GAP_TBC_sf"/>
</dbReference>
<evidence type="ECO:0000259" key="1">
    <source>
        <dbReference type="PROSITE" id="PS50086"/>
    </source>
</evidence>
<dbReference type="Proteomes" id="UP000274429">
    <property type="component" value="Unassembled WGS sequence"/>
</dbReference>
<evidence type="ECO:0000313" key="3">
    <source>
        <dbReference type="Proteomes" id="UP000274429"/>
    </source>
</evidence>
<proteinExistence type="predicted"/>
<feature type="domain" description="Rab-GAP TBC" evidence="1">
    <location>
        <begin position="188"/>
        <end position="324"/>
    </location>
</feature>
<dbReference type="InterPro" id="IPR000195">
    <property type="entry name" value="Rab-GAP-TBC_dom"/>
</dbReference>
<dbReference type="PANTHER" id="PTHR47219:SF13">
    <property type="entry name" value="RUN AND TBC1 DOMAIN-CONTAINING PROTEIN 3"/>
    <property type="match status" value="1"/>
</dbReference>
<gene>
    <name evidence="2" type="ORF">TTAC_LOCUS4807</name>
</gene>